<feature type="transmembrane region" description="Helical" evidence="6">
    <location>
        <begin position="109"/>
        <end position="128"/>
    </location>
</feature>
<keyword evidence="8" id="KW-1185">Reference proteome</keyword>
<keyword evidence="2 6" id="KW-0812">Transmembrane</keyword>
<dbReference type="STRING" id="994479.GCA_000194155_04601"/>
<sequence length="326" mass="34570">MTEWEPGNRRAAGSGSDGMNWKGVPPESGAVVMSIGVVSVASGMAGFPVLSLVLLVGAAASWGVLAVAFLTRISFDTKRWLWEAGRPGALTCVAATGVLGLGLHFWAAAWVLLVVATLLWLGLMPLVLRGWRTPTVGVNFLVCVATQSLAVLAGQLAIDARSPLLLWVCAGATALGLVLYAAVLVPFDFRQLSRGAGDHWIAGGALAISTVATGKLHFALQALEMPTAAATVRTIDLVLWAITVGWYLVLVVFELLAPRLRYDFRRWATVFPLGMTCAACFSTAAASGIAWMADAAWILLWPALVVLCLTAWGTVRSFLAKPRLSR</sequence>
<feature type="transmembrane region" description="Helical" evidence="6">
    <location>
        <begin position="269"/>
        <end position="292"/>
    </location>
</feature>
<evidence type="ECO:0000256" key="6">
    <source>
        <dbReference type="SAM" id="Phobius"/>
    </source>
</evidence>
<dbReference type="GO" id="GO:0055085">
    <property type="term" value="P:transmembrane transport"/>
    <property type="evidence" value="ECO:0007669"/>
    <property type="project" value="InterPro"/>
</dbReference>
<dbReference type="RefSeq" id="WP_010309563.1">
    <property type="nucleotide sequence ID" value="NZ_CP061007.1"/>
</dbReference>
<dbReference type="Gene3D" id="1.50.10.150">
    <property type="entry name" value="Voltage-dependent anion channel"/>
    <property type="match status" value="1"/>
</dbReference>
<feature type="transmembrane region" description="Helical" evidence="6">
    <location>
        <begin position="164"/>
        <end position="187"/>
    </location>
</feature>
<feature type="transmembrane region" description="Helical" evidence="6">
    <location>
        <begin position="199"/>
        <end position="218"/>
    </location>
</feature>
<evidence type="ECO:0000256" key="3">
    <source>
        <dbReference type="ARBA" id="ARBA00022989"/>
    </source>
</evidence>
<feature type="transmembrane region" description="Helical" evidence="6">
    <location>
        <begin position="140"/>
        <end position="158"/>
    </location>
</feature>
<feature type="transmembrane region" description="Helical" evidence="6">
    <location>
        <begin position="238"/>
        <end position="257"/>
    </location>
</feature>
<feature type="region of interest" description="Disordered" evidence="5">
    <location>
        <begin position="1"/>
        <end position="21"/>
    </location>
</feature>
<protein>
    <submittedName>
        <fullName evidence="7">Voltage-gated anion channel</fullName>
    </submittedName>
</protein>
<dbReference type="InterPro" id="IPR038665">
    <property type="entry name" value="Voltage-dep_anion_channel_sf"/>
</dbReference>
<evidence type="ECO:0000256" key="5">
    <source>
        <dbReference type="SAM" id="MobiDB-lite"/>
    </source>
</evidence>
<dbReference type="Pfam" id="PF03595">
    <property type="entry name" value="SLAC1"/>
    <property type="match status" value="1"/>
</dbReference>
<name>A0A2N3Y1V3_SACSN</name>
<comment type="caution">
    <text evidence="7">The sequence shown here is derived from an EMBL/GenBank/DDBJ whole genome shotgun (WGS) entry which is preliminary data.</text>
</comment>
<accession>A0A2N3Y1V3</accession>
<gene>
    <name evidence="7" type="ORF">A8926_4814</name>
</gene>
<organism evidence="7 8">
    <name type="scientific">Saccharopolyspora spinosa</name>
    <dbReference type="NCBI Taxonomy" id="60894"/>
    <lineage>
        <taxon>Bacteria</taxon>
        <taxon>Bacillati</taxon>
        <taxon>Actinomycetota</taxon>
        <taxon>Actinomycetes</taxon>
        <taxon>Pseudonocardiales</taxon>
        <taxon>Pseudonocardiaceae</taxon>
        <taxon>Saccharopolyspora</taxon>
    </lineage>
</organism>
<dbReference type="Proteomes" id="UP000233786">
    <property type="component" value="Unassembled WGS sequence"/>
</dbReference>
<evidence type="ECO:0000313" key="8">
    <source>
        <dbReference type="Proteomes" id="UP000233786"/>
    </source>
</evidence>
<keyword evidence="4 6" id="KW-0472">Membrane</keyword>
<dbReference type="InterPro" id="IPR004695">
    <property type="entry name" value="SLAC1/Mae1/Ssu1/TehA"/>
</dbReference>
<comment type="subcellular location">
    <subcellularLocation>
        <location evidence="1">Membrane</location>
        <topology evidence="1">Multi-pass membrane protein</topology>
    </subcellularLocation>
</comment>
<reference evidence="7" key="1">
    <citation type="submission" date="2017-12" db="EMBL/GenBank/DDBJ databases">
        <title>Sequencing the genomes of 1000 Actinobacteria strains.</title>
        <authorList>
            <person name="Klenk H.-P."/>
        </authorList>
    </citation>
    <scope>NUCLEOTIDE SEQUENCE [LARGE SCALE GENOMIC DNA]</scope>
    <source>
        <strain evidence="7">DSM 44228</strain>
    </source>
</reference>
<evidence type="ECO:0000256" key="2">
    <source>
        <dbReference type="ARBA" id="ARBA00022692"/>
    </source>
</evidence>
<feature type="transmembrane region" description="Helical" evidence="6">
    <location>
        <begin position="53"/>
        <end position="75"/>
    </location>
</feature>
<dbReference type="AlphaFoldDB" id="A0A2N3Y1V3"/>
<evidence type="ECO:0000313" key="7">
    <source>
        <dbReference type="EMBL" id="PKW16906.1"/>
    </source>
</evidence>
<evidence type="ECO:0000256" key="1">
    <source>
        <dbReference type="ARBA" id="ARBA00004141"/>
    </source>
</evidence>
<keyword evidence="3 6" id="KW-1133">Transmembrane helix</keyword>
<dbReference type="GO" id="GO:0016020">
    <property type="term" value="C:membrane"/>
    <property type="evidence" value="ECO:0007669"/>
    <property type="project" value="UniProtKB-SubCell"/>
</dbReference>
<feature type="transmembrane region" description="Helical" evidence="6">
    <location>
        <begin position="298"/>
        <end position="319"/>
    </location>
</feature>
<dbReference type="CDD" id="cd09319">
    <property type="entry name" value="TDT_like_1"/>
    <property type="match status" value="1"/>
</dbReference>
<dbReference type="EMBL" id="PJNB01000001">
    <property type="protein sequence ID" value="PKW16906.1"/>
    <property type="molecule type" value="Genomic_DNA"/>
</dbReference>
<evidence type="ECO:0000256" key="4">
    <source>
        <dbReference type="ARBA" id="ARBA00023136"/>
    </source>
</evidence>
<proteinExistence type="predicted"/>